<dbReference type="Proteomes" id="UP000289841">
    <property type="component" value="Chromosome"/>
</dbReference>
<proteinExistence type="predicted"/>
<evidence type="ECO:0000313" key="5">
    <source>
        <dbReference type="Proteomes" id="UP000289841"/>
    </source>
</evidence>
<dbReference type="SUPFAM" id="SSF53474">
    <property type="entry name" value="alpha/beta-Hydrolases"/>
    <property type="match status" value="1"/>
</dbReference>
<accession>A0A449BBM4</accession>
<dbReference type="KEGG" id="aaxa:NCTC10138_00191"/>
<keyword evidence="5" id="KW-1185">Reference proteome</keyword>
<keyword evidence="1 4" id="KW-0378">Hydrolase</keyword>
<evidence type="ECO:0000259" key="3">
    <source>
        <dbReference type="Pfam" id="PF20434"/>
    </source>
</evidence>
<dbReference type="InterPro" id="IPR049492">
    <property type="entry name" value="BD-FAE-like_dom"/>
</dbReference>
<dbReference type="PANTHER" id="PTHR48081">
    <property type="entry name" value="AB HYDROLASE SUPERFAMILY PROTEIN C4A8.06C"/>
    <property type="match status" value="1"/>
</dbReference>
<dbReference type="RefSeq" id="WP_052589956.1">
    <property type="nucleotide sequence ID" value="NZ_LR215048.1"/>
</dbReference>
<organism evidence="4 5">
    <name type="scientific">Haploplasma axanthum</name>
    <name type="common">Acholeplasma axanthum</name>
    <dbReference type="NCBI Taxonomy" id="29552"/>
    <lineage>
        <taxon>Bacteria</taxon>
        <taxon>Bacillati</taxon>
        <taxon>Mycoplasmatota</taxon>
        <taxon>Mollicutes</taxon>
        <taxon>Acholeplasmatales</taxon>
        <taxon>Acholeplasmataceae</taxon>
        <taxon>Haploplasma</taxon>
    </lineage>
</organism>
<dbReference type="EC" id="3.1.1.-" evidence="4"/>
<feature type="domain" description="BD-FAE-like" evidence="3">
    <location>
        <begin position="79"/>
        <end position="284"/>
    </location>
</feature>
<dbReference type="STRING" id="1278311.GCA_000428705_01294"/>
<dbReference type="InterPro" id="IPR029058">
    <property type="entry name" value="AB_hydrolase_fold"/>
</dbReference>
<feature type="transmembrane region" description="Helical" evidence="2">
    <location>
        <begin position="7"/>
        <end position="30"/>
    </location>
</feature>
<dbReference type="Pfam" id="PF20434">
    <property type="entry name" value="BD-FAE"/>
    <property type="match status" value="1"/>
</dbReference>
<dbReference type="GO" id="GO:0016787">
    <property type="term" value="F:hydrolase activity"/>
    <property type="evidence" value="ECO:0007669"/>
    <property type="project" value="UniProtKB-KW"/>
</dbReference>
<evidence type="ECO:0000256" key="2">
    <source>
        <dbReference type="SAM" id="Phobius"/>
    </source>
</evidence>
<evidence type="ECO:0000313" key="4">
    <source>
        <dbReference type="EMBL" id="VEU79838.1"/>
    </source>
</evidence>
<name>A0A449BBM4_HAPAX</name>
<dbReference type="Gene3D" id="3.40.50.1820">
    <property type="entry name" value="alpha/beta hydrolase"/>
    <property type="match status" value="1"/>
</dbReference>
<dbReference type="AlphaFoldDB" id="A0A449BBM4"/>
<reference evidence="4 5" key="1">
    <citation type="submission" date="2019-01" db="EMBL/GenBank/DDBJ databases">
        <authorList>
            <consortium name="Pathogen Informatics"/>
        </authorList>
    </citation>
    <scope>NUCLEOTIDE SEQUENCE [LARGE SCALE GENOMIC DNA]</scope>
    <source>
        <strain evidence="4 5">NCTC10138</strain>
    </source>
</reference>
<dbReference type="EMBL" id="LR215048">
    <property type="protein sequence ID" value="VEU79838.1"/>
    <property type="molecule type" value="Genomic_DNA"/>
</dbReference>
<dbReference type="PANTHER" id="PTHR48081:SF6">
    <property type="entry name" value="PEPTIDASE S9 PROLYL OLIGOPEPTIDASE CATALYTIC DOMAIN-CONTAINING PROTEIN"/>
    <property type="match status" value="1"/>
</dbReference>
<sequence>MKVSKRIAFVLISIFTLITVLTLTVILSLYSSPNFFVWFLRQQPDAIATYVPEEYNVAKNDVLEILDITYESKYKENKIDVYYPKNYDNKKLPTIIWTHGGSFIGGDKSAIKVFGTLVAKEGYTFVSVNYELAPENTYPGPAIQLTEVVKYLKKNINKYQMIDLERVVIGGDSAGAQIAAHFVATQINSELRDEVKIEQVLTPKEIKAVLLFCGPYDMNELDKQFTGNNSNSSISNILSFFVKQIGWSYFGYSGWKSGNEIKQTNIVDQVTNDYPPTYLTDGNRISFMAHAESLEKKLDELGVIVDSYYPSKEDSTKDFNHEYQFNFKDYPVEAFINLEYTLNFLKENIN</sequence>
<dbReference type="InterPro" id="IPR050300">
    <property type="entry name" value="GDXG_lipolytic_enzyme"/>
</dbReference>
<gene>
    <name evidence="4" type="primary">aes</name>
    <name evidence="4" type="ORF">NCTC10138_00191</name>
</gene>
<keyword evidence="2" id="KW-0812">Transmembrane</keyword>
<protein>
    <submittedName>
        <fullName evidence="4">Acetyl esterase</fullName>
        <ecNumber evidence="4">3.1.1.-</ecNumber>
    </submittedName>
</protein>
<keyword evidence="2" id="KW-1133">Transmembrane helix</keyword>
<keyword evidence="2" id="KW-0472">Membrane</keyword>
<evidence type="ECO:0000256" key="1">
    <source>
        <dbReference type="ARBA" id="ARBA00022801"/>
    </source>
</evidence>